<feature type="signal peptide" evidence="1">
    <location>
        <begin position="1"/>
        <end position="28"/>
    </location>
</feature>
<dbReference type="EMBL" id="RBAL01000015">
    <property type="protein sequence ID" value="RKN39046.1"/>
    <property type="molecule type" value="Genomic_DNA"/>
</dbReference>
<dbReference type="Proteomes" id="UP000272474">
    <property type="component" value="Unassembled WGS sequence"/>
</dbReference>
<dbReference type="OrthoDB" id="3595952at2"/>
<dbReference type="AlphaFoldDB" id="A0A3A9YUZ0"/>
<sequence length="391" mass="41018">MPHRRRARAATAACALAGLLLLTTSACGDGAQGAGGAADLESAPAAQRLDEVCPATVVVQADWEPEAEHGPIYNLVGPGYRVDADQKRVTGPLVVDGRDTGVDIEVRAGGAAIGYQSISSQMYVDDSITLGMVTTDGAIAAAADQPVTAVMALMNKSPQMLMWDPETHPDWETIADIGGTDAKVVYVAGSTYASLLVSEGLVQESQLDASYDGSPSRFVADPSIAQQGFATAEPYIYEHEVGAWGKPVRYQLLADVGYSVYPEALSVRSGDLEDLAPCLEKLVPLMQQSAADFAADPGPVVDLVADLVTQYNTGWVYSAETGTFAARQMVDLGILANEADGTVGGFDMDRVEQTRQVFTPLITESGADVPPGLTAEDLATDRFVDPSIGIG</sequence>
<accession>A0A3A9YUZ0</accession>
<evidence type="ECO:0000256" key="1">
    <source>
        <dbReference type="SAM" id="SignalP"/>
    </source>
</evidence>
<keyword evidence="3" id="KW-1185">Reference proteome</keyword>
<protein>
    <submittedName>
        <fullName evidence="2">ABC transporter substrate-binding protein</fullName>
    </submittedName>
</protein>
<reference evidence="2 3" key="1">
    <citation type="journal article" date="2014" name="Int. J. Syst. Evol. Microbiol.">
        <title>Streptomyces hoynatensis sp. nov., isolated from deep marine sediment.</title>
        <authorList>
            <person name="Veyisoglu A."/>
            <person name="Sahin N."/>
        </authorList>
    </citation>
    <scope>NUCLEOTIDE SEQUENCE [LARGE SCALE GENOMIC DNA]</scope>
    <source>
        <strain evidence="2 3">KCTC 29097</strain>
    </source>
</reference>
<gene>
    <name evidence="2" type="ORF">D7294_23015</name>
</gene>
<dbReference type="Gene3D" id="3.40.190.10">
    <property type="entry name" value="Periplasmic binding protein-like II"/>
    <property type="match status" value="2"/>
</dbReference>
<dbReference type="PROSITE" id="PS51257">
    <property type="entry name" value="PROKAR_LIPOPROTEIN"/>
    <property type="match status" value="1"/>
</dbReference>
<evidence type="ECO:0000313" key="2">
    <source>
        <dbReference type="EMBL" id="RKN39046.1"/>
    </source>
</evidence>
<evidence type="ECO:0000313" key="3">
    <source>
        <dbReference type="Proteomes" id="UP000272474"/>
    </source>
</evidence>
<comment type="caution">
    <text evidence="2">The sequence shown here is derived from an EMBL/GenBank/DDBJ whole genome shotgun (WGS) entry which is preliminary data.</text>
</comment>
<dbReference type="RefSeq" id="WP_120682799.1">
    <property type="nucleotide sequence ID" value="NZ_RBAL01000015.1"/>
</dbReference>
<name>A0A3A9YUZ0_9ACTN</name>
<organism evidence="2 3">
    <name type="scientific">Streptomyces hoynatensis</name>
    <dbReference type="NCBI Taxonomy" id="1141874"/>
    <lineage>
        <taxon>Bacteria</taxon>
        <taxon>Bacillati</taxon>
        <taxon>Actinomycetota</taxon>
        <taxon>Actinomycetes</taxon>
        <taxon>Kitasatosporales</taxon>
        <taxon>Streptomycetaceae</taxon>
        <taxon>Streptomyces</taxon>
    </lineage>
</organism>
<proteinExistence type="predicted"/>
<keyword evidence="1" id="KW-0732">Signal</keyword>
<feature type="chain" id="PRO_5038730943" evidence="1">
    <location>
        <begin position="29"/>
        <end position="391"/>
    </location>
</feature>